<organism evidence="2 3">
    <name type="scientific">Pseudomarimonas salicorniae</name>
    <dbReference type="NCBI Taxonomy" id="2933270"/>
    <lineage>
        <taxon>Bacteria</taxon>
        <taxon>Pseudomonadati</taxon>
        <taxon>Pseudomonadota</taxon>
        <taxon>Gammaproteobacteria</taxon>
        <taxon>Lysobacterales</taxon>
        <taxon>Lysobacteraceae</taxon>
        <taxon>Pseudomarimonas</taxon>
    </lineage>
</organism>
<keyword evidence="1" id="KW-0472">Membrane</keyword>
<reference evidence="2" key="1">
    <citation type="submission" date="2022-04" db="EMBL/GenBank/DDBJ databases">
        <title>Lysobacter sp. CAU 1642 isolated from sea sand.</title>
        <authorList>
            <person name="Kim W."/>
        </authorList>
    </citation>
    <scope>NUCLEOTIDE SEQUENCE</scope>
    <source>
        <strain evidence="2">CAU 1642</strain>
    </source>
</reference>
<evidence type="ECO:0000313" key="3">
    <source>
        <dbReference type="Proteomes" id="UP001431449"/>
    </source>
</evidence>
<keyword evidence="1" id="KW-0812">Transmembrane</keyword>
<dbReference type="Proteomes" id="UP001431449">
    <property type="component" value="Unassembled WGS sequence"/>
</dbReference>
<feature type="transmembrane region" description="Helical" evidence="1">
    <location>
        <begin position="74"/>
        <end position="97"/>
    </location>
</feature>
<keyword evidence="1" id="KW-1133">Transmembrane helix</keyword>
<dbReference type="EMBL" id="JALNMH010000009">
    <property type="protein sequence ID" value="MCK7594353.1"/>
    <property type="molecule type" value="Genomic_DNA"/>
</dbReference>
<name>A0ABT0GII0_9GAMM</name>
<keyword evidence="3" id="KW-1185">Reference proteome</keyword>
<evidence type="ECO:0000313" key="2">
    <source>
        <dbReference type="EMBL" id="MCK7594353.1"/>
    </source>
</evidence>
<accession>A0ABT0GII0</accession>
<dbReference type="RefSeq" id="WP_248209423.1">
    <property type="nucleotide sequence ID" value="NZ_JALNMH010000009.1"/>
</dbReference>
<evidence type="ECO:0000256" key="1">
    <source>
        <dbReference type="SAM" id="Phobius"/>
    </source>
</evidence>
<sequence length="143" mass="14643">MNSRPTAPAALSTRGWLLLLIVTLAITAGLSAVWAGVAALSGSNASWMAVVAALDSALLLRLAGHPPGRRRAALGVVITAATIACSAIMVAAAKIGMVVGMKPMAALSRISPEMVPLWLGGQVGWMDALWVASGILIAWFSAR</sequence>
<protein>
    <submittedName>
        <fullName evidence="2">Uncharacterized protein</fullName>
    </submittedName>
</protein>
<comment type="caution">
    <text evidence="2">The sequence shown here is derived from an EMBL/GenBank/DDBJ whole genome shotgun (WGS) entry which is preliminary data.</text>
</comment>
<proteinExistence type="predicted"/>
<gene>
    <name evidence="2" type="ORF">M0G41_11815</name>
</gene>
<feature type="transmembrane region" description="Helical" evidence="1">
    <location>
        <begin position="45"/>
        <end position="62"/>
    </location>
</feature>
<feature type="transmembrane region" description="Helical" evidence="1">
    <location>
        <begin position="117"/>
        <end position="140"/>
    </location>
</feature>